<gene>
    <name evidence="1" type="ORF">E6B08_09990</name>
</gene>
<dbReference type="Proteomes" id="UP000298551">
    <property type="component" value="Chromosome"/>
</dbReference>
<name>A0A4D6X6G5_PSEPU</name>
<evidence type="ECO:0000313" key="2">
    <source>
        <dbReference type="Proteomes" id="UP000298551"/>
    </source>
</evidence>
<dbReference type="OrthoDB" id="7029641at2"/>
<organism evidence="1 2">
    <name type="scientific">Pseudomonas putida</name>
    <name type="common">Arthrobacter siderocapsulatus</name>
    <dbReference type="NCBI Taxonomy" id="303"/>
    <lineage>
        <taxon>Bacteria</taxon>
        <taxon>Pseudomonadati</taxon>
        <taxon>Pseudomonadota</taxon>
        <taxon>Gammaproteobacteria</taxon>
        <taxon>Pseudomonadales</taxon>
        <taxon>Pseudomonadaceae</taxon>
        <taxon>Pseudomonas</taxon>
    </lineage>
</organism>
<accession>A0A4D6X6G5</accession>
<protein>
    <submittedName>
        <fullName evidence="1">Pyocin immunity protein</fullName>
    </submittedName>
</protein>
<evidence type="ECO:0000313" key="1">
    <source>
        <dbReference type="EMBL" id="QCI11686.1"/>
    </source>
</evidence>
<dbReference type="RefSeq" id="WP_136913851.1">
    <property type="nucleotide sequence ID" value="NZ_CP039371.1"/>
</dbReference>
<dbReference type="EMBL" id="CP039371">
    <property type="protein sequence ID" value="QCI11686.1"/>
    <property type="molecule type" value="Genomic_DNA"/>
</dbReference>
<reference evidence="2" key="1">
    <citation type="submission" date="2019-04" db="EMBL/GenBank/DDBJ databases">
        <title>Genome sequence of Pseudomonas putida 1290, an auxin catabolizing strain.</title>
        <authorList>
            <person name="Laird T.S."/>
            <person name="Leveau J.H.J."/>
        </authorList>
    </citation>
    <scope>NUCLEOTIDE SEQUENCE [LARGE SCALE GENOMIC DNA]</scope>
    <source>
        <strain evidence="2">1290</strain>
    </source>
</reference>
<dbReference type="InterPro" id="IPR045657">
    <property type="entry name" value="DUF6392"/>
</dbReference>
<dbReference type="AlphaFoldDB" id="A0A4D6X6G5"/>
<proteinExistence type="predicted"/>
<sequence length="159" mass="17600">MNITEVNDLIKSLGQPCVELEENVLLCNELLKLEEGGDKNAFLMLRPEPGVEMWIWVRTKALETVLFCLMETINGDAAYSGALPSPFSLKMTKRDVRALLGEPYESSPPSDALRDQGYAGTDYYRYGASTFPDAQVGLQYREDGLVCTIGFSRKGAGLH</sequence>
<dbReference type="Pfam" id="PF19929">
    <property type="entry name" value="DUF6392"/>
    <property type="match status" value="1"/>
</dbReference>